<feature type="transmembrane region" description="Helical" evidence="6">
    <location>
        <begin position="103"/>
        <end position="121"/>
    </location>
</feature>
<dbReference type="Pfam" id="PF07690">
    <property type="entry name" value="MFS_1"/>
    <property type="match status" value="1"/>
</dbReference>
<dbReference type="InterPro" id="IPR036259">
    <property type="entry name" value="MFS_trans_sf"/>
</dbReference>
<dbReference type="Gene3D" id="1.20.1250.20">
    <property type="entry name" value="MFS general substrate transporter like domains"/>
    <property type="match status" value="1"/>
</dbReference>
<organism evidence="8 9">
    <name type="scientific">Chryseosolibacter histidini</name>
    <dbReference type="NCBI Taxonomy" id="2782349"/>
    <lineage>
        <taxon>Bacteria</taxon>
        <taxon>Pseudomonadati</taxon>
        <taxon>Bacteroidota</taxon>
        <taxon>Cytophagia</taxon>
        <taxon>Cytophagales</taxon>
        <taxon>Chryseotaleaceae</taxon>
        <taxon>Chryseosolibacter</taxon>
    </lineage>
</organism>
<feature type="transmembrane region" description="Helical" evidence="6">
    <location>
        <begin position="133"/>
        <end position="157"/>
    </location>
</feature>
<feature type="transmembrane region" description="Helical" evidence="6">
    <location>
        <begin position="428"/>
        <end position="449"/>
    </location>
</feature>
<feature type="transmembrane region" description="Helical" evidence="6">
    <location>
        <begin position="220"/>
        <end position="242"/>
    </location>
</feature>
<evidence type="ECO:0000313" key="9">
    <source>
        <dbReference type="Proteomes" id="UP001319200"/>
    </source>
</evidence>
<dbReference type="InterPro" id="IPR020846">
    <property type="entry name" value="MFS_dom"/>
</dbReference>
<dbReference type="InterPro" id="IPR011701">
    <property type="entry name" value="MFS"/>
</dbReference>
<dbReference type="CDD" id="cd17321">
    <property type="entry name" value="MFS_MMR_MDR_like"/>
    <property type="match status" value="1"/>
</dbReference>
<keyword evidence="9" id="KW-1185">Reference proteome</keyword>
<feature type="transmembrane region" description="Helical" evidence="6">
    <location>
        <begin position="330"/>
        <end position="351"/>
    </location>
</feature>
<dbReference type="PANTHER" id="PTHR42718">
    <property type="entry name" value="MAJOR FACILITATOR SUPERFAMILY MULTIDRUG TRANSPORTER MFSC"/>
    <property type="match status" value="1"/>
</dbReference>
<dbReference type="AlphaFoldDB" id="A0AAP2DQU4"/>
<dbReference type="PROSITE" id="PS50850">
    <property type="entry name" value="MFS"/>
    <property type="match status" value="1"/>
</dbReference>
<dbReference type="PANTHER" id="PTHR42718:SF9">
    <property type="entry name" value="MAJOR FACILITATOR SUPERFAMILY MULTIDRUG TRANSPORTER MFSC"/>
    <property type="match status" value="1"/>
</dbReference>
<dbReference type="Gene3D" id="1.20.1720.10">
    <property type="entry name" value="Multidrug resistance protein D"/>
    <property type="match status" value="1"/>
</dbReference>
<feature type="transmembrane region" description="Helical" evidence="6">
    <location>
        <begin position="45"/>
        <end position="62"/>
    </location>
</feature>
<gene>
    <name evidence="8" type="ORF">KK083_28150</name>
</gene>
<comment type="subcellular location">
    <subcellularLocation>
        <location evidence="1">Membrane</location>
        <topology evidence="1">Multi-pass membrane protein</topology>
    </subcellularLocation>
</comment>
<evidence type="ECO:0000256" key="2">
    <source>
        <dbReference type="ARBA" id="ARBA00022448"/>
    </source>
</evidence>
<feature type="transmembrane region" description="Helical" evidence="6">
    <location>
        <begin position="357"/>
        <end position="380"/>
    </location>
</feature>
<keyword evidence="2" id="KW-0813">Transport</keyword>
<keyword evidence="5 6" id="KW-0472">Membrane</keyword>
<feature type="domain" description="Major facilitator superfamily (MFS) profile" evidence="7">
    <location>
        <begin position="8"/>
        <end position="452"/>
    </location>
</feature>
<evidence type="ECO:0000256" key="1">
    <source>
        <dbReference type="ARBA" id="ARBA00004141"/>
    </source>
</evidence>
<evidence type="ECO:0000256" key="6">
    <source>
        <dbReference type="SAM" id="Phobius"/>
    </source>
</evidence>
<feature type="transmembrane region" description="Helical" evidence="6">
    <location>
        <begin position="195"/>
        <end position="214"/>
    </location>
</feature>
<dbReference type="SUPFAM" id="SSF103473">
    <property type="entry name" value="MFS general substrate transporter"/>
    <property type="match status" value="1"/>
</dbReference>
<dbReference type="Proteomes" id="UP001319200">
    <property type="component" value="Unassembled WGS sequence"/>
</dbReference>
<feature type="transmembrane region" description="Helical" evidence="6">
    <location>
        <begin position="163"/>
        <end position="183"/>
    </location>
</feature>
<keyword evidence="4 6" id="KW-1133">Transmembrane helix</keyword>
<dbReference type="GO" id="GO:0016020">
    <property type="term" value="C:membrane"/>
    <property type="evidence" value="ECO:0007669"/>
    <property type="project" value="UniProtKB-SubCell"/>
</dbReference>
<dbReference type="PROSITE" id="PS00216">
    <property type="entry name" value="SUGAR_TRANSPORT_1"/>
    <property type="match status" value="1"/>
</dbReference>
<dbReference type="PRINTS" id="PR01036">
    <property type="entry name" value="TCRTETB"/>
</dbReference>
<feature type="transmembrane region" description="Helical" evidence="6">
    <location>
        <begin position="74"/>
        <end position="91"/>
    </location>
</feature>
<evidence type="ECO:0000256" key="3">
    <source>
        <dbReference type="ARBA" id="ARBA00022692"/>
    </source>
</evidence>
<proteinExistence type="predicted"/>
<evidence type="ECO:0000256" key="5">
    <source>
        <dbReference type="ARBA" id="ARBA00023136"/>
    </source>
</evidence>
<evidence type="ECO:0000259" key="7">
    <source>
        <dbReference type="PROSITE" id="PS50850"/>
    </source>
</evidence>
<keyword evidence="3 6" id="KW-0812">Transmembrane</keyword>
<dbReference type="RefSeq" id="WP_254169484.1">
    <property type="nucleotide sequence ID" value="NZ_JAHESF010000048.1"/>
</dbReference>
<feature type="transmembrane region" description="Helical" evidence="6">
    <location>
        <begin position="7"/>
        <end position="33"/>
    </location>
</feature>
<protein>
    <submittedName>
        <fullName evidence="8">MFS transporter</fullName>
    </submittedName>
</protein>
<evidence type="ECO:0000313" key="8">
    <source>
        <dbReference type="EMBL" id="MBT1700796.1"/>
    </source>
</evidence>
<feature type="transmembrane region" description="Helical" evidence="6">
    <location>
        <begin position="263"/>
        <end position="288"/>
    </location>
</feature>
<dbReference type="EMBL" id="JAHESF010000048">
    <property type="protein sequence ID" value="MBT1700796.1"/>
    <property type="molecule type" value="Genomic_DNA"/>
</dbReference>
<evidence type="ECO:0000256" key="4">
    <source>
        <dbReference type="ARBA" id="ARBA00022989"/>
    </source>
</evidence>
<accession>A0AAP2DQU4</accession>
<feature type="transmembrane region" description="Helical" evidence="6">
    <location>
        <begin position="392"/>
        <end position="416"/>
    </location>
</feature>
<reference evidence="8 9" key="1">
    <citation type="submission" date="2021-05" db="EMBL/GenBank/DDBJ databases">
        <title>A Polyphasic approach of four new species of the genus Ohtaekwangia: Ohtaekwangia histidinii sp. nov., Ohtaekwangia cretensis sp. nov., Ohtaekwangia indiensis sp. nov., Ohtaekwangia reichenbachii sp. nov. from diverse environment.</title>
        <authorList>
            <person name="Octaviana S."/>
        </authorList>
    </citation>
    <scope>NUCLEOTIDE SEQUENCE [LARGE SCALE GENOMIC DNA]</scope>
    <source>
        <strain evidence="8 9">PWU4</strain>
    </source>
</reference>
<comment type="caution">
    <text evidence="8">The sequence shown here is derived from an EMBL/GenBank/DDBJ whole genome shotgun (WGS) entry which is preliminary data.</text>
</comment>
<sequence>MISRKNIILITASVSVFFEALDIAIVNLAMPLIQEQFKLANDQVQWLQTLYVLLYGGFLIIGGKLADVMGRKKVFMAGAMLFLLTSLGAALSDRFAMLALFRATQGIAAALIMPSALSIITNTFTEQRERSKAIGIFSSFAAIGSGSGLSVGGLIATQFGWQAVFYINIPVITLALLAAALYIDRDVSSSQRRLPDVLSGVLISAILVALSYMIHLAGSFRHHVLLILTLAAGTTLALKWLIHRLNTQQEPFIQFSLFRAGQIITGNVAMVLLGAFFTGFLFIASLLLQNNLQFSAAQAGLMLFPFSILSAVVGKVMLPAVLKRFDPFQTAIAGMLLMVMGACALLCAMSFGYNLVLLLISFACVSGIGIATCFTTLTVICVQPVPESQHGLASSISATAYFLGAGLGLTLLSACIDVHAVNNNVTKLPVVMLMLYAFAGTLALMVFTVRRNRIVA</sequence>
<feature type="transmembrane region" description="Helical" evidence="6">
    <location>
        <begin position="294"/>
        <end position="318"/>
    </location>
</feature>
<dbReference type="GO" id="GO:0022857">
    <property type="term" value="F:transmembrane transporter activity"/>
    <property type="evidence" value="ECO:0007669"/>
    <property type="project" value="InterPro"/>
</dbReference>
<name>A0AAP2DQU4_9BACT</name>
<dbReference type="InterPro" id="IPR005829">
    <property type="entry name" value="Sugar_transporter_CS"/>
</dbReference>